<dbReference type="Proteomes" id="UP001145087">
    <property type="component" value="Unassembled WGS sequence"/>
</dbReference>
<dbReference type="SUPFAM" id="SSF47781">
    <property type="entry name" value="RuvA domain 2-like"/>
    <property type="match status" value="1"/>
</dbReference>
<dbReference type="Pfam" id="PF12836">
    <property type="entry name" value="HHH_3"/>
    <property type="match status" value="1"/>
</dbReference>
<evidence type="ECO:0000313" key="1">
    <source>
        <dbReference type="EMBL" id="MCY1720419.1"/>
    </source>
</evidence>
<dbReference type="AlphaFoldDB" id="A0A9X3J4I0"/>
<accession>A0A9X3J4I0</accession>
<reference evidence="1" key="1">
    <citation type="submission" date="2022-11" db="EMBL/GenBank/DDBJ databases">
        <title>Marilongibacter aestuarii gen. nov., sp. nov., isolated from tidal flat sediment.</title>
        <authorList>
            <person name="Jiayan W."/>
        </authorList>
    </citation>
    <scope>NUCLEOTIDE SEQUENCE</scope>
    <source>
        <strain evidence="1">Z1-6</strain>
    </source>
</reference>
<comment type="caution">
    <text evidence="1">The sequence shown here is derived from an EMBL/GenBank/DDBJ whole genome shotgun (WGS) entry which is preliminary data.</text>
</comment>
<gene>
    <name evidence="1" type="ORF">OU798_08710</name>
</gene>
<protein>
    <submittedName>
        <fullName evidence="1">Helix-hairpin-helix domain-containing protein</fullName>
    </submittedName>
</protein>
<evidence type="ECO:0000313" key="2">
    <source>
        <dbReference type="Proteomes" id="UP001145087"/>
    </source>
</evidence>
<proteinExistence type="predicted"/>
<keyword evidence="2" id="KW-1185">Reference proteome</keyword>
<sequence>MKKGWAHITIVCIGFLPLANIAQETNPDQMIEAIIESHLDKLDEGTDVALIIEDLERLAEHPININATSATELSHLYILNDVQIQKLLDYVINYGPAYTIYELNTIDGFTPDILQKMQPFIRFGKIEPETKSLKEELKYGRHQWLLRGLGNAQKAQGYKPKEDGTIPYEGNRARYYMRYNFQAGDRFSAGLTAEKDPGEAFFRGSNKHGFDFYSGHFSMKLNKTFEHITLGDYLVRSGQGLVLWQGYTSGKSEDVLGISKIGHGVRSYTSVDENLYFRGAATTLNLGRSKLSLFYSQNKVDGNLAVNDSIGNFFTSLQTSGYHRTESEIADEKTVNTANIGGIFTWQLNHLKIGTTFLYQRFDKPFIRSEQLYNRFRFSGQENYTGGIDYLFSKGKYQLFGEAALSKSKGKAVLQGAIAHLNDQLSFSLLLRHFNKDYHALWANTFAEGSQVNNESGLYLGTKFLPVKHISISAYSDIYRSNWINYSTAGPSKSWDIFMQADFRFSERYFFYIRFKNEEKEQKFKENRLYVNLPERTQKSRFHFQYKPVATITLKTRLEHVYYKGQKHENGYLVFQDVQYSPQNMPLNLTARIAWFSTESYDSRIYAYENDILYTFSIPAFYGNGFRTYLNLKYKITDKIECWAKLANTHWTDRETISSGLNELNSDNKTELKFQLRLKF</sequence>
<dbReference type="RefSeq" id="WP_343332753.1">
    <property type="nucleotide sequence ID" value="NZ_JAPOHD010000017.1"/>
</dbReference>
<name>A0A9X3J4I0_9BACT</name>
<organism evidence="1 2">
    <name type="scientific">Draconibacterium aestuarii</name>
    <dbReference type="NCBI Taxonomy" id="2998507"/>
    <lineage>
        <taxon>Bacteria</taxon>
        <taxon>Pseudomonadati</taxon>
        <taxon>Bacteroidota</taxon>
        <taxon>Bacteroidia</taxon>
        <taxon>Marinilabiliales</taxon>
        <taxon>Prolixibacteraceae</taxon>
        <taxon>Draconibacterium</taxon>
    </lineage>
</organism>
<dbReference type="EMBL" id="JAPOHD010000017">
    <property type="protein sequence ID" value="MCY1720419.1"/>
    <property type="molecule type" value="Genomic_DNA"/>
</dbReference>
<dbReference type="InterPro" id="IPR010994">
    <property type="entry name" value="RuvA_2-like"/>
</dbReference>